<dbReference type="VEuPathDB" id="FungiDB:H310_11039"/>
<dbReference type="Pfam" id="PF10282">
    <property type="entry name" value="Lactonase"/>
    <property type="match status" value="1"/>
</dbReference>
<dbReference type="SUPFAM" id="SSF51004">
    <property type="entry name" value="C-terminal (heme d1) domain of cytochrome cd1-nitrite reductase"/>
    <property type="match status" value="1"/>
</dbReference>
<gene>
    <name evidence="2" type="ORF">DYB32_007557</name>
</gene>
<comment type="similarity">
    <text evidence="1">Belongs to the cycloisomerase 2 family.</text>
</comment>
<evidence type="ECO:0000313" key="2">
    <source>
        <dbReference type="EMBL" id="RHY26493.1"/>
    </source>
</evidence>
<keyword evidence="3" id="KW-1185">Reference proteome</keyword>
<dbReference type="Gene3D" id="2.130.10.10">
    <property type="entry name" value="YVTN repeat-like/Quinoprotein amine dehydrogenase"/>
    <property type="match status" value="1"/>
</dbReference>
<dbReference type="AlphaFoldDB" id="A0A3R6WHX6"/>
<dbReference type="EMBL" id="QUSY01000986">
    <property type="protein sequence ID" value="RHY26493.1"/>
    <property type="molecule type" value="Genomic_DNA"/>
</dbReference>
<dbReference type="InterPro" id="IPR015943">
    <property type="entry name" value="WD40/YVTN_repeat-like_dom_sf"/>
</dbReference>
<protein>
    <recommendedName>
        <fullName evidence="4">6-phosphogluconolactonase</fullName>
    </recommendedName>
</protein>
<evidence type="ECO:0000256" key="1">
    <source>
        <dbReference type="ARBA" id="ARBA00005564"/>
    </source>
</evidence>
<dbReference type="InterPro" id="IPR019405">
    <property type="entry name" value="Lactonase_7-beta_prop"/>
</dbReference>
<dbReference type="PANTHER" id="PTHR30344">
    <property type="entry name" value="6-PHOSPHOGLUCONOLACTONASE-RELATED"/>
    <property type="match status" value="1"/>
</dbReference>
<reference evidence="2 3" key="1">
    <citation type="submission" date="2018-08" db="EMBL/GenBank/DDBJ databases">
        <title>Aphanomyces genome sequencing and annotation.</title>
        <authorList>
            <person name="Minardi D."/>
            <person name="Oidtmann B."/>
            <person name="Van Der Giezen M."/>
            <person name="Studholme D.J."/>
        </authorList>
    </citation>
    <scope>NUCLEOTIDE SEQUENCE [LARGE SCALE GENOMIC DNA]</scope>
    <source>
        <strain evidence="2 3">NJM0002</strain>
    </source>
</reference>
<sequence>MAMMAAGQRTRLLVGTYTRKEDHVDGKGNGIYTVSIDHATGKMVLSHVNENAGVNPSFVVVKGSSAYAVNEHSDALQDTFPHGSGMVVSFTLDEQGRLHRTSEHPSRGGFPCHLSIDPAGSFVAVANYGGGNVSVFPIDRRNGKLHDSSGFVQMTGASLANPQRQEAPHCHSTTWLSPTTLAIVDLGSDKISHQFLSPGGTCLQLKYASYAYPFLGALTQHPDADDMTLPPGSGPRHLDIHPTLPLAYVVHELSNKLSVHTIDANRGLLSTPLQTVSLVSAAFKAKSSVESIAAEVRVSKCGHFVLASVRGIDQLAVFRITYPAGLLSAPQYVSSQGTVPRHFTLVGTDLVVVANQNSHSIVSYRLSSLDGVVPTGHSLHIPSPSCVAVVVS</sequence>
<evidence type="ECO:0000313" key="3">
    <source>
        <dbReference type="Proteomes" id="UP000285060"/>
    </source>
</evidence>
<dbReference type="GO" id="GO:0017057">
    <property type="term" value="F:6-phosphogluconolactonase activity"/>
    <property type="evidence" value="ECO:0007669"/>
    <property type="project" value="TreeGrafter"/>
</dbReference>
<accession>A0A3R6WHX6</accession>
<proteinExistence type="inferred from homology"/>
<dbReference type="PANTHER" id="PTHR30344:SF1">
    <property type="entry name" value="6-PHOSPHOGLUCONOLACTONASE"/>
    <property type="match status" value="1"/>
</dbReference>
<dbReference type="InterPro" id="IPR011048">
    <property type="entry name" value="Haem_d1_sf"/>
</dbReference>
<organism evidence="2 3">
    <name type="scientific">Aphanomyces invadans</name>
    <dbReference type="NCBI Taxonomy" id="157072"/>
    <lineage>
        <taxon>Eukaryota</taxon>
        <taxon>Sar</taxon>
        <taxon>Stramenopiles</taxon>
        <taxon>Oomycota</taxon>
        <taxon>Saprolegniomycetes</taxon>
        <taxon>Saprolegniales</taxon>
        <taxon>Verrucalvaceae</taxon>
        <taxon>Aphanomyces</taxon>
    </lineage>
</organism>
<dbReference type="InterPro" id="IPR050282">
    <property type="entry name" value="Cycloisomerase_2"/>
</dbReference>
<dbReference type="Proteomes" id="UP000285060">
    <property type="component" value="Unassembled WGS sequence"/>
</dbReference>
<comment type="caution">
    <text evidence="2">The sequence shown here is derived from an EMBL/GenBank/DDBJ whole genome shotgun (WGS) entry which is preliminary data.</text>
</comment>
<name>A0A3R6WHX6_9STRA</name>
<evidence type="ECO:0008006" key="4">
    <source>
        <dbReference type="Google" id="ProtNLM"/>
    </source>
</evidence>